<dbReference type="AlphaFoldDB" id="A0A845HWT5"/>
<dbReference type="RefSeq" id="WP_161035075.1">
    <property type="nucleotide sequence ID" value="NZ_WWCL01000002.1"/>
</dbReference>
<evidence type="ECO:0000256" key="1">
    <source>
        <dbReference type="ARBA" id="ARBA00009677"/>
    </source>
</evidence>
<reference evidence="3" key="1">
    <citation type="submission" date="2019-12" db="EMBL/GenBank/DDBJ databases">
        <title>Novel species isolated from a subtropical stream in China.</title>
        <authorList>
            <person name="Lu H."/>
        </authorList>
    </citation>
    <scope>NUCLEOTIDE SEQUENCE [LARGE SCALE GENOMIC DNA]</scope>
    <source>
        <strain evidence="3">FT93W</strain>
    </source>
</reference>
<keyword evidence="4" id="KW-1185">Reference proteome</keyword>
<sequence length="108" mass="11279">MAIAVLSSGITGLNAAERALGNSAHAIANIGTQGFQPSQAYFTESQPAGSGVSVSFQAQQLQQVDGPSQTDLAKETTNSLVYEKQFDFSAKVIQTADQMLGSLIDIKA</sequence>
<gene>
    <name evidence="3" type="ORF">GTP23_10405</name>
</gene>
<feature type="domain" description="Flagellar basal-body/hook protein C-terminal" evidence="2">
    <location>
        <begin position="68"/>
        <end position="105"/>
    </location>
</feature>
<evidence type="ECO:0000259" key="2">
    <source>
        <dbReference type="Pfam" id="PF06429"/>
    </source>
</evidence>
<organism evidence="3 4">
    <name type="scientific">Duganella fentianensis</name>
    <dbReference type="NCBI Taxonomy" id="2692177"/>
    <lineage>
        <taxon>Bacteria</taxon>
        <taxon>Pseudomonadati</taxon>
        <taxon>Pseudomonadota</taxon>
        <taxon>Betaproteobacteria</taxon>
        <taxon>Burkholderiales</taxon>
        <taxon>Oxalobacteraceae</taxon>
        <taxon>Telluria group</taxon>
        <taxon>Duganella</taxon>
    </lineage>
</organism>
<comment type="caution">
    <text evidence="3">The sequence shown here is derived from an EMBL/GenBank/DDBJ whole genome shotgun (WGS) entry which is preliminary data.</text>
</comment>
<protein>
    <recommendedName>
        <fullName evidence="2">Flagellar basal-body/hook protein C-terminal domain-containing protein</fullName>
    </recommendedName>
</protein>
<evidence type="ECO:0000313" key="4">
    <source>
        <dbReference type="Proteomes" id="UP000444316"/>
    </source>
</evidence>
<dbReference type="Pfam" id="PF06429">
    <property type="entry name" value="Flg_bbr_C"/>
    <property type="match status" value="1"/>
</dbReference>
<evidence type="ECO:0000313" key="3">
    <source>
        <dbReference type="EMBL" id="MYN45459.1"/>
    </source>
</evidence>
<name>A0A845HWT5_9BURK</name>
<dbReference type="InterPro" id="IPR010930">
    <property type="entry name" value="Flg_bb/hook_C_dom"/>
</dbReference>
<accession>A0A845HWT5</accession>
<dbReference type="Proteomes" id="UP000444316">
    <property type="component" value="Unassembled WGS sequence"/>
</dbReference>
<proteinExistence type="inferred from homology"/>
<comment type="similarity">
    <text evidence="1">Belongs to the flagella basal body rod proteins family.</text>
</comment>
<dbReference type="EMBL" id="WWCL01000002">
    <property type="protein sequence ID" value="MYN45459.1"/>
    <property type="molecule type" value="Genomic_DNA"/>
</dbReference>